<accession>A0AAV4NQ75</accession>
<protein>
    <submittedName>
        <fullName evidence="1">Uncharacterized protein</fullName>
    </submittedName>
</protein>
<sequence length="145" mass="16126">MFELGKFNILEHAKAGRINWWSAAGPGEFSFSLTDRKTGSLHPELVRSIFWSEAAQIVTRSDKHGKVSKMSSQCLLEEFSLENLTSLKLLASLRNTEPFTHHSSSNNITQNTLAGKYFGSIPDLSKALLTKHTHMLESSKAIIGH</sequence>
<dbReference type="Proteomes" id="UP001054945">
    <property type="component" value="Unassembled WGS sequence"/>
</dbReference>
<dbReference type="AlphaFoldDB" id="A0AAV4NQ75"/>
<keyword evidence="2" id="KW-1185">Reference proteome</keyword>
<evidence type="ECO:0000313" key="1">
    <source>
        <dbReference type="EMBL" id="GIX86926.1"/>
    </source>
</evidence>
<gene>
    <name evidence="1" type="ORF">CEXT_444671</name>
</gene>
<name>A0AAV4NQ75_CAEEX</name>
<proteinExistence type="predicted"/>
<dbReference type="EMBL" id="BPLR01021184">
    <property type="protein sequence ID" value="GIX86926.1"/>
    <property type="molecule type" value="Genomic_DNA"/>
</dbReference>
<organism evidence="1 2">
    <name type="scientific">Caerostris extrusa</name>
    <name type="common">Bark spider</name>
    <name type="synonym">Caerostris bankana</name>
    <dbReference type="NCBI Taxonomy" id="172846"/>
    <lineage>
        <taxon>Eukaryota</taxon>
        <taxon>Metazoa</taxon>
        <taxon>Ecdysozoa</taxon>
        <taxon>Arthropoda</taxon>
        <taxon>Chelicerata</taxon>
        <taxon>Arachnida</taxon>
        <taxon>Araneae</taxon>
        <taxon>Araneomorphae</taxon>
        <taxon>Entelegynae</taxon>
        <taxon>Araneoidea</taxon>
        <taxon>Araneidae</taxon>
        <taxon>Caerostris</taxon>
    </lineage>
</organism>
<reference evidence="1 2" key="1">
    <citation type="submission" date="2021-06" db="EMBL/GenBank/DDBJ databases">
        <title>Caerostris extrusa draft genome.</title>
        <authorList>
            <person name="Kono N."/>
            <person name="Arakawa K."/>
        </authorList>
    </citation>
    <scope>NUCLEOTIDE SEQUENCE [LARGE SCALE GENOMIC DNA]</scope>
</reference>
<comment type="caution">
    <text evidence="1">The sequence shown here is derived from an EMBL/GenBank/DDBJ whole genome shotgun (WGS) entry which is preliminary data.</text>
</comment>
<evidence type="ECO:0000313" key="2">
    <source>
        <dbReference type="Proteomes" id="UP001054945"/>
    </source>
</evidence>